<protein>
    <recommendedName>
        <fullName evidence="1">Hemerythrin-like domain-containing protein</fullName>
    </recommendedName>
</protein>
<proteinExistence type="predicted"/>
<dbReference type="InterPro" id="IPR012312">
    <property type="entry name" value="Hemerythrin-like"/>
</dbReference>
<dbReference type="EMBL" id="PGTO01000001">
    <property type="protein sequence ID" value="RAU23662.1"/>
    <property type="molecule type" value="Genomic_DNA"/>
</dbReference>
<comment type="caution">
    <text evidence="2">The sequence shown here is derived from an EMBL/GenBank/DDBJ whole genome shotgun (WGS) entry which is preliminary data.</text>
</comment>
<sequence length="139" mass="15712">MKKTDHYRKHHDELRAIVGRLEPMLDVARITADPALVATVVRDLFGKFSLHLAMEDSALYPKCAVADDPKLRHVALSFQTEMGDLSKTFDAYKRDWAGPIAIGRDPTAFVAATRQMLVSLKTRVRREEDSLYDLIDRAA</sequence>
<dbReference type="AlphaFoldDB" id="A0A364P2T8"/>
<name>A0A364P2T8_9PROT</name>
<organism evidence="2 3">
    <name type="scientific">Paramagnetospirillum kuznetsovii</name>
    <dbReference type="NCBI Taxonomy" id="2053833"/>
    <lineage>
        <taxon>Bacteria</taxon>
        <taxon>Pseudomonadati</taxon>
        <taxon>Pseudomonadota</taxon>
        <taxon>Alphaproteobacteria</taxon>
        <taxon>Rhodospirillales</taxon>
        <taxon>Magnetospirillaceae</taxon>
        <taxon>Paramagnetospirillum</taxon>
    </lineage>
</organism>
<keyword evidence="3" id="KW-1185">Reference proteome</keyword>
<reference evidence="2 3" key="1">
    <citation type="submission" date="2017-11" db="EMBL/GenBank/DDBJ databases">
        <title>Draft genome sequence of magnetotactic bacterium Magnetospirillum kuznetsovii LBB-42.</title>
        <authorList>
            <person name="Grouzdev D.S."/>
            <person name="Rysina M.S."/>
            <person name="Baslerov R.V."/>
            <person name="Koziaeva V."/>
        </authorList>
    </citation>
    <scope>NUCLEOTIDE SEQUENCE [LARGE SCALE GENOMIC DNA]</scope>
    <source>
        <strain evidence="2 3">LBB-42</strain>
    </source>
</reference>
<evidence type="ECO:0000259" key="1">
    <source>
        <dbReference type="Pfam" id="PF01814"/>
    </source>
</evidence>
<dbReference type="Proteomes" id="UP000251075">
    <property type="component" value="Unassembled WGS sequence"/>
</dbReference>
<feature type="domain" description="Hemerythrin-like" evidence="1">
    <location>
        <begin position="4"/>
        <end position="134"/>
    </location>
</feature>
<dbReference type="Pfam" id="PF01814">
    <property type="entry name" value="Hemerythrin"/>
    <property type="match status" value="1"/>
</dbReference>
<evidence type="ECO:0000313" key="2">
    <source>
        <dbReference type="EMBL" id="RAU23662.1"/>
    </source>
</evidence>
<dbReference type="OrthoDB" id="7203877at2"/>
<gene>
    <name evidence="2" type="ORF">CU669_00725</name>
</gene>
<accession>A0A364P2T8</accession>
<dbReference type="RefSeq" id="WP_112141893.1">
    <property type="nucleotide sequence ID" value="NZ_PGTO01000001.1"/>
</dbReference>
<dbReference type="Gene3D" id="1.20.120.520">
    <property type="entry name" value="nmb1532 protein domain like"/>
    <property type="match status" value="1"/>
</dbReference>
<evidence type="ECO:0000313" key="3">
    <source>
        <dbReference type="Proteomes" id="UP000251075"/>
    </source>
</evidence>